<dbReference type="Gene3D" id="1.20.120.1630">
    <property type="match status" value="1"/>
</dbReference>
<keyword evidence="4 5" id="KW-0472">Membrane</keyword>
<proteinExistence type="predicted"/>
<dbReference type="InterPro" id="IPR052527">
    <property type="entry name" value="Metal_cation-efflux_comp"/>
</dbReference>
<evidence type="ECO:0000256" key="2">
    <source>
        <dbReference type="ARBA" id="ARBA00022692"/>
    </source>
</evidence>
<evidence type="ECO:0000313" key="6">
    <source>
        <dbReference type="EMBL" id="AMP04078.1"/>
    </source>
</evidence>
<dbReference type="PANTHER" id="PTHR43847:SF1">
    <property type="entry name" value="BLL3993 PROTEIN"/>
    <property type="match status" value="1"/>
</dbReference>
<dbReference type="EMBL" id="CP013234">
    <property type="protein sequence ID" value="AMP04078.1"/>
    <property type="molecule type" value="Genomic_DNA"/>
</dbReference>
<feature type="transmembrane region" description="Helical" evidence="5">
    <location>
        <begin position="150"/>
        <end position="169"/>
    </location>
</feature>
<dbReference type="AlphaFoldDB" id="A0A127Q1X3"/>
<keyword evidence="2 5" id="KW-0812">Transmembrane</keyword>
<feature type="transmembrane region" description="Helical" evidence="5">
    <location>
        <begin position="36"/>
        <end position="55"/>
    </location>
</feature>
<feature type="transmembrane region" description="Helical" evidence="5">
    <location>
        <begin position="175"/>
        <end position="196"/>
    </location>
</feature>
<reference evidence="6 7" key="1">
    <citation type="submission" date="2015-11" db="EMBL/GenBank/DDBJ databases">
        <title>Exploring the genomic traits of fungus-feeding bacterial genus Collimonas.</title>
        <authorList>
            <person name="Song C."/>
            <person name="Schmidt R."/>
            <person name="de Jager V."/>
            <person name="Krzyzanowska D."/>
            <person name="Jongedijk E."/>
            <person name="Cankar K."/>
            <person name="Beekwilder J."/>
            <person name="van Veen A."/>
            <person name="de Boer W."/>
            <person name="van Veen J.A."/>
            <person name="Garbeva P."/>
        </authorList>
    </citation>
    <scope>NUCLEOTIDE SEQUENCE [LARGE SCALE GENOMIC DNA]</scope>
    <source>
        <strain evidence="6 7">Ter91</strain>
    </source>
</reference>
<dbReference type="InterPro" id="IPR007318">
    <property type="entry name" value="Phopholipid_MeTrfase"/>
</dbReference>
<organism evidence="6 7">
    <name type="scientific">Collimonas pratensis</name>
    <dbReference type="NCBI Taxonomy" id="279113"/>
    <lineage>
        <taxon>Bacteria</taxon>
        <taxon>Pseudomonadati</taxon>
        <taxon>Pseudomonadota</taxon>
        <taxon>Betaproteobacteria</taxon>
        <taxon>Burkholderiales</taxon>
        <taxon>Oxalobacteraceae</taxon>
        <taxon>Collimonas</taxon>
    </lineage>
</organism>
<evidence type="ECO:0000313" key="7">
    <source>
        <dbReference type="Proteomes" id="UP000074561"/>
    </source>
</evidence>
<dbReference type="Pfam" id="PF04191">
    <property type="entry name" value="PEMT"/>
    <property type="match status" value="1"/>
</dbReference>
<dbReference type="Proteomes" id="UP000074561">
    <property type="component" value="Chromosome"/>
</dbReference>
<evidence type="ECO:0000256" key="5">
    <source>
        <dbReference type="SAM" id="Phobius"/>
    </source>
</evidence>
<dbReference type="STRING" id="279113.CPter91_1705"/>
<accession>A0A127Q1X3</accession>
<sequence length="225" mass="24965">MNKLNFRALRASLLGAITLAALLFIPAGTLDYWQGWLFMAVFVGASSAVTVYLAVRDPALLERRMKAGPTAEKESTQKRVMFFAMAGFIALIVVPALDYRFGWSPAPPYVSLAGDVLVAFSFLLVFMVLKANTYAASTIQVAAGQKVISTGPYALVRHPMYAGVFPLLVGMPLALGSWLGLLLVLLLMSTLIWRLLDEEKFLRQNLSGYAEYCQKVRYRLLPYIW</sequence>
<dbReference type="OrthoDB" id="5293276at2"/>
<protein>
    <submittedName>
        <fullName evidence="6">Ergosterol biosynthesis ERG4/ERG24 family protein</fullName>
    </submittedName>
</protein>
<evidence type="ECO:0000256" key="4">
    <source>
        <dbReference type="ARBA" id="ARBA00023136"/>
    </source>
</evidence>
<dbReference type="PATRIC" id="fig|279113.9.peg.1692"/>
<feature type="transmembrane region" description="Helical" evidence="5">
    <location>
        <begin position="12"/>
        <end position="30"/>
    </location>
</feature>
<dbReference type="GO" id="GO:0012505">
    <property type="term" value="C:endomembrane system"/>
    <property type="evidence" value="ECO:0007669"/>
    <property type="project" value="UniProtKB-SubCell"/>
</dbReference>
<feature type="transmembrane region" description="Helical" evidence="5">
    <location>
        <begin position="109"/>
        <end position="129"/>
    </location>
</feature>
<gene>
    <name evidence="6" type="ORF">CPter91_1705</name>
</gene>
<keyword evidence="3 5" id="KW-1133">Transmembrane helix</keyword>
<dbReference type="RefSeq" id="WP_061939115.1">
    <property type="nucleotide sequence ID" value="NZ_CP013234.1"/>
</dbReference>
<dbReference type="KEGG" id="cpra:CPter91_1705"/>
<feature type="transmembrane region" description="Helical" evidence="5">
    <location>
        <begin position="80"/>
        <end position="97"/>
    </location>
</feature>
<name>A0A127Q1X3_9BURK</name>
<evidence type="ECO:0000256" key="3">
    <source>
        <dbReference type="ARBA" id="ARBA00022989"/>
    </source>
</evidence>
<evidence type="ECO:0000256" key="1">
    <source>
        <dbReference type="ARBA" id="ARBA00004127"/>
    </source>
</evidence>
<dbReference type="PANTHER" id="PTHR43847">
    <property type="entry name" value="BLL3993 PROTEIN"/>
    <property type="match status" value="1"/>
</dbReference>
<comment type="subcellular location">
    <subcellularLocation>
        <location evidence="1">Endomembrane system</location>
        <topology evidence="1">Multi-pass membrane protein</topology>
    </subcellularLocation>
</comment>